<gene>
    <name evidence="1" type="ORF">KFK09_008431</name>
</gene>
<protein>
    <submittedName>
        <fullName evidence="1">Uncharacterized protein</fullName>
    </submittedName>
</protein>
<evidence type="ECO:0000313" key="2">
    <source>
        <dbReference type="Proteomes" id="UP000829196"/>
    </source>
</evidence>
<name>A0A8T3BK45_DENNO</name>
<accession>A0A8T3BK45</accession>
<dbReference type="Proteomes" id="UP000829196">
    <property type="component" value="Unassembled WGS sequence"/>
</dbReference>
<evidence type="ECO:0000313" key="1">
    <source>
        <dbReference type="EMBL" id="KAI0515764.1"/>
    </source>
</evidence>
<organism evidence="1 2">
    <name type="scientific">Dendrobium nobile</name>
    <name type="common">Orchid</name>
    <dbReference type="NCBI Taxonomy" id="94219"/>
    <lineage>
        <taxon>Eukaryota</taxon>
        <taxon>Viridiplantae</taxon>
        <taxon>Streptophyta</taxon>
        <taxon>Embryophyta</taxon>
        <taxon>Tracheophyta</taxon>
        <taxon>Spermatophyta</taxon>
        <taxon>Magnoliopsida</taxon>
        <taxon>Liliopsida</taxon>
        <taxon>Asparagales</taxon>
        <taxon>Orchidaceae</taxon>
        <taxon>Epidendroideae</taxon>
        <taxon>Malaxideae</taxon>
        <taxon>Dendrobiinae</taxon>
        <taxon>Dendrobium</taxon>
    </lineage>
</organism>
<keyword evidence="2" id="KW-1185">Reference proteome</keyword>
<dbReference type="AlphaFoldDB" id="A0A8T3BK45"/>
<dbReference type="EMBL" id="JAGYWB010000007">
    <property type="protein sequence ID" value="KAI0515764.1"/>
    <property type="molecule type" value="Genomic_DNA"/>
</dbReference>
<sequence length="162" mass="18966">MVMSCLAREGRIILGTLHRTSYMERHHMFLRVIFFLTSCQSEFRDTIDSNFLDYSWVRIGTTNTSHRNLIDGVWFDQRHSLHGDASAEQHHSLHGDADPSYQDRRITYEEFLGDLDCDTCRLRLKSFKDHKISLFGFHCSDAPPTDYKGSRTGNIFFVKYSY</sequence>
<proteinExistence type="predicted"/>
<reference evidence="1" key="1">
    <citation type="journal article" date="2022" name="Front. Genet.">
        <title>Chromosome-Scale Assembly of the Dendrobium nobile Genome Provides Insights Into the Molecular Mechanism of the Biosynthesis of the Medicinal Active Ingredient of Dendrobium.</title>
        <authorList>
            <person name="Xu Q."/>
            <person name="Niu S.-C."/>
            <person name="Li K.-L."/>
            <person name="Zheng P.-J."/>
            <person name="Zhang X.-J."/>
            <person name="Jia Y."/>
            <person name="Liu Y."/>
            <person name="Niu Y.-X."/>
            <person name="Yu L.-H."/>
            <person name="Chen D.-F."/>
            <person name="Zhang G.-Q."/>
        </authorList>
    </citation>
    <scope>NUCLEOTIDE SEQUENCE</scope>
    <source>
        <tissue evidence="1">Leaf</tissue>
    </source>
</reference>
<comment type="caution">
    <text evidence="1">The sequence shown here is derived from an EMBL/GenBank/DDBJ whole genome shotgun (WGS) entry which is preliminary data.</text>
</comment>